<dbReference type="Proteomes" id="UP000239068">
    <property type="component" value="Unassembled WGS sequence"/>
</dbReference>
<feature type="transmembrane region" description="Helical" evidence="6">
    <location>
        <begin position="329"/>
        <end position="347"/>
    </location>
</feature>
<proteinExistence type="predicted"/>
<evidence type="ECO:0000256" key="4">
    <source>
        <dbReference type="ARBA" id="ARBA00022989"/>
    </source>
</evidence>
<evidence type="ECO:0008006" key="9">
    <source>
        <dbReference type="Google" id="ProtNLM"/>
    </source>
</evidence>
<feature type="transmembrane region" description="Helical" evidence="6">
    <location>
        <begin position="359"/>
        <end position="381"/>
    </location>
</feature>
<dbReference type="InterPro" id="IPR050833">
    <property type="entry name" value="Poly_Biosynth_Transport"/>
</dbReference>
<keyword evidence="8" id="KW-1185">Reference proteome</keyword>
<dbReference type="RefSeq" id="WP_105019677.1">
    <property type="nucleotide sequence ID" value="NZ_MSCM01000001.1"/>
</dbReference>
<evidence type="ECO:0000256" key="3">
    <source>
        <dbReference type="ARBA" id="ARBA00022692"/>
    </source>
</evidence>
<protein>
    <recommendedName>
        <fullName evidence="9">Polysaccharide biosynthesis protein</fullName>
    </recommendedName>
</protein>
<keyword evidence="5 6" id="KW-0472">Membrane</keyword>
<keyword evidence="3 6" id="KW-0812">Transmembrane</keyword>
<dbReference type="EMBL" id="MSCM01000001">
    <property type="protein sequence ID" value="PQJ81098.1"/>
    <property type="molecule type" value="Genomic_DNA"/>
</dbReference>
<evidence type="ECO:0000256" key="5">
    <source>
        <dbReference type="ARBA" id="ARBA00023136"/>
    </source>
</evidence>
<feature type="transmembrane region" description="Helical" evidence="6">
    <location>
        <begin position="419"/>
        <end position="437"/>
    </location>
</feature>
<dbReference type="GO" id="GO:0005886">
    <property type="term" value="C:plasma membrane"/>
    <property type="evidence" value="ECO:0007669"/>
    <property type="project" value="UniProtKB-SubCell"/>
</dbReference>
<comment type="caution">
    <text evidence="7">The sequence shown here is derived from an EMBL/GenBank/DDBJ whole genome shotgun (WGS) entry which is preliminary data.</text>
</comment>
<keyword evidence="2" id="KW-1003">Cell membrane</keyword>
<feature type="transmembrane region" description="Helical" evidence="6">
    <location>
        <begin position="393"/>
        <end position="413"/>
    </location>
</feature>
<accession>A0A2S7WU39</accession>
<dbReference type="PANTHER" id="PTHR30250:SF26">
    <property type="entry name" value="PSMA PROTEIN"/>
    <property type="match status" value="1"/>
</dbReference>
<evidence type="ECO:0000313" key="7">
    <source>
        <dbReference type="EMBL" id="PQJ81098.1"/>
    </source>
</evidence>
<evidence type="ECO:0000313" key="8">
    <source>
        <dbReference type="Proteomes" id="UP000239068"/>
    </source>
</evidence>
<dbReference type="OrthoDB" id="920322at2"/>
<name>A0A2S7WU39_9FLAO</name>
<feature type="transmembrane region" description="Helical" evidence="6">
    <location>
        <begin position="144"/>
        <end position="161"/>
    </location>
</feature>
<keyword evidence="4 6" id="KW-1133">Transmembrane helix</keyword>
<feature type="transmembrane region" description="Helical" evidence="6">
    <location>
        <begin position="457"/>
        <end position="472"/>
    </location>
</feature>
<evidence type="ECO:0000256" key="1">
    <source>
        <dbReference type="ARBA" id="ARBA00004651"/>
    </source>
</evidence>
<evidence type="ECO:0000256" key="6">
    <source>
        <dbReference type="SAM" id="Phobius"/>
    </source>
</evidence>
<gene>
    <name evidence="7" type="ORF">BTO16_00180</name>
</gene>
<dbReference type="PANTHER" id="PTHR30250">
    <property type="entry name" value="PST FAMILY PREDICTED COLANIC ACID TRANSPORTER"/>
    <property type="match status" value="1"/>
</dbReference>
<feature type="transmembrane region" description="Helical" evidence="6">
    <location>
        <begin position="110"/>
        <end position="132"/>
    </location>
</feature>
<feature type="transmembrane region" description="Helical" evidence="6">
    <location>
        <begin position="182"/>
        <end position="215"/>
    </location>
</feature>
<organism evidence="7 8">
    <name type="scientific">Polaribacter glomeratus</name>
    <dbReference type="NCBI Taxonomy" id="102"/>
    <lineage>
        <taxon>Bacteria</taxon>
        <taxon>Pseudomonadati</taxon>
        <taxon>Bacteroidota</taxon>
        <taxon>Flavobacteriia</taxon>
        <taxon>Flavobacteriales</taxon>
        <taxon>Flavobacteriaceae</taxon>
    </lineage>
</organism>
<comment type="subcellular location">
    <subcellularLocation>
        <location evidence="1">Cell membrane</location>
        <topology evidence="1">Multi-pass membrane protein</topology>
    </subcellularLocation>
</comment>
<reference evidence="7 8" key="1">
    <citation type="submission" date="2016-12" db="EMBL/GenBank/DDBJ databases">
        <title>Trade-off between light-utilization and light-protection in marine flavobacteria.</title>
        <authorList>
            <person name="Kumagai Y."/>
            <person name="Yoshizawa S."/>
            <person name="Kogure K."/>
            <person name="Iwasaki W."/>
        </authorList>
    </citation>
    <scope>NUCLEOTIDE SEQUENCE [LARGE SCALE GENOMIC DNA]</scope>
    <source>
        <strain evidence="7 8">ATCC 43844</strain>
    </source>
</reference>
<evidence type="ECO:0000256" key="2">
    <source>
        <dbReference type="ARBA" id="ARBA00022475"/>
    </source>
</evidence>
<dbReference type="AlphaFoldDB" id="A0A2S7WU39"/>
<sequence>MASNVMKRAWNSPTIMTWMSYSTKALSLFIVLPLILKNFSVGEISLWYLFSSIITLTSLADLGFKATFSRIIAFAIGGAQDVGIYKAGGVTKINEPNWNLIEKISSNMNVIYFFLSILLLFLFAIFGSWALLKPISLVENKQEAWIAWGVIIFTSIIRFYGTIYQNYLEGLNKIALIRRIESFMSLGAILTTISVLLLGGSILQLVIALQIWVVLNVIRNWYLARIVEEGRYKAFKKQSFDKVLFLKIWKPAWRAGLSGLMSNGLTHISGILYAQIGSVEMVAAYLLALKLITQIKEISMAPFYSKIPLLSRLRVEGKLELLKEKAQKGMFVGHIVFVLGVISVSLFSKQLLAMINSNITFVSNDFWLLLSAAFFVHRYGAMHMQLYLTTNHVISHIADGISGIIFCAVGFLLVDSFGIYAIPIGMLVGYLGFYAWYAAYHSLNSLSVGFLTFEKKGVLIPLVILIICSLLKF</sequence>